<dbReference type="InterPro" id="IPR045759">
    <property type="entry name" value="Ap4A_phos1/2_N"/>
</dbReference>
<dbReference type="Pfam" id="PF09830">
    <property type="entry name" value="ATP_transf"/>
    <property type="match status" value="1"/>
</dbReference>
<dbReference type="GO" id="GO:0005524">
    <property type="term" value="F:ATP binding"/>
    <property type="evidence" value="ECO:0007669"/>
    <property type="project" value="InterPro"/>
</dbReference>
<dbReference type="InterPro" id="IPR019200">
    <property type="entry name" value="ATP_adenylylTrfase_C"/>
</dbReference>
<keyword evidence="4" id="KW-1185">Reference proteome</keyword>
<feature type="domain" description="Ap4A phosphorylase 1/2 N-terminal" evidence="2">
    <location>
        <begin position="52"/>
        <end position="189"/>
    </location>
</feature>
<dbReference type="PANTHER" id="PTHR38420">
    <property type="entry name" value="AP-4-A PHOSPHORYLASE II"/>
    <property type="match status" value="1"/>
</dbReference>
<organism evidence="3 4">
    <name type="scientific">Dactylonectria macrodidyma</name>
    <dbReference type="NCBI Taxonomy" id="307937"/>
    <lineage>
        <taxon>Eukaryota</taxon>
        <taxon>Fungi</taxon>
        <taxon>Dikarya</taxon>
        <taxon>Ascomycota</taxon>
        <taxon>Pezizomycotina</taxon>
        <taxon>Sordariomycetes</taxon>
        <taxon>Hypocreomycetidae</taxon>
        <taxon>Hypocreales</taxon>
        <taxon>Nectriaceae</taxon>
        <taxon>Dactylonectria</taxon>
    </lineage>
</organism>
<comment type="caution">
    <text evidence="3">The sequence shown here is derived from an EMBL/GenBank/DDBJ whole genome shotgun (WGS) entry which is preliminary data.</text>
</comment>
<gene>
    <name evidence="3" type="ORF">EDB81DRAFT_659165</name>
</gene>
<dbReference type="GO" id="GO:0009117">
    <property type="term" value="P:nucleotide metabolic process"/>
    <property type="evidence" value="ECO:0007669"/>
    <property type="project" value="InterPro"/>
</dbReference>
<sequence length="310" mass="34407">MIEQGTNGDGPGRTLLVAAPSGSAPTESEFLTAFDQLVEDGMIQYDYSFLTETREINGIHFEFRISKALRNKPADVHAPVVLNSSMGENPRPGSDINTVGTELCNLGLTHFLAFNGFSSYRPHYLLLTADGHRRQREPLDIEDFRAIHAFLHLNNSDYLVFFNCKAESGCSRDHKHLQAIPKDSFGSKPWINVDKVENVLPYAYHEQKFDQELSPDVSLGLYKEGLQQVERALGQKTTEKDGAPSHNVIMDRHRMAIMPRRAAGIDPLGANSGGMLGMIWVGSEDAMQKWLEIGPDRIMAAGGVPKPESR</sequence>
<dbReference type="AlphaFoldDB" id="A0A9P9EB66"/>
<name>A0A9P9EB66_9HYPO</name>
<evidence type="ECO:0008006" key="5">
    <source>
        <dbReference type="Google" id="ProtNLM"/>
    </source>
</evidence>
<evidence type="ECO:0000313" key="3">
    <source>
        <dbReference type="EMBL" id="KAH7133917.1"/>
    </source>
</evidence>
<dbReference type="EMBL" id="JAGMUV010000015">
    <property type="protein sequence ID" value="KAH7133917.1"/>
    <property type="molecule type" value="Genomic_DNA"/>
</dbReference>
<dbReference type="GO" id="GO:0003877">
    <property type="term" value="F:ATP:ADP adenylyltransferase activity"/>
    <property type="evidence" value="ECO:0007669"/>
    <property type="project" value="InterPro"/>
</dbReference>
<feature type="domain" description="ATP adenylyltransferase C-terminal" evidence="1">
    <location>
        <begin position="200"/>
        <end position="305"/>
    </location>
</feature>
<dbReference type="Proteomes" id="UP000738349">
    <property type="component" value="Unassembled WGS sequence"/>
</dbReference>
<dbReference type="Pfam" id="PF19327">
    <property type="entry name" value="Ap4A_phos_N"/>
    <property type="match status" value="1"/>
</dbReference>
<protein>
    <recommendedName>
        <fullName evidence="5">ATP adenylyltransferase</fullName>
    </recommendedName>
</protein>
<evidence type="ECO:0000259" key="2">
    <source>
        <dbReference type="Pfam" id="PF19327"/>
    </source>
</evidence>
<dbReference type="OrthoDB" id="10267950at2759"/>
<evidence type="ECO:0000259" key="1">
    <source>
        <dbReference type="Pfam" id="PF09830"/>
    </source>
</evidence>
<reference evidence="3" key="1">
    <citation type="journal article" date="2021" name="Nat. Commun.">
        <title>Genetic determinants of endophytism in the Arabidopsis root mycobiome.</title>
        <authorList>
            <person name="Mesny F."/>
            <person name="Miyauchi S."/>
            <person name="Thiergart T."/>
            <person name="Pickel B."/>
            <person name="Atanasova L."/>
            <person name="Karlsson M."/>
            <person name="Huettel B."/>
            <person name="Barry K.W."/>
            <person name="Haridas S."/>
            <person name="Chen C."/>
            <person name="Bauer D."/>
            <person name="Andreopoulos W."/>
            <person name="Pangilinan J."/>
            <person name="LaButti K."/>
            <person name="Riley R."/>
            <person name="Lipzen A."/>
            <person name="Clum A."/>
            <person name="Drula E."/>
            <person name="Henrissat B."/>
            <person name="Kohler A."/>
            <person name="Grigoriev I.V."/>
            <person name="Martin F.M."/>
            <person name="Hacquard S."/>
        </authorList>
    </citation>
    <scope>NUCLEOTIDE SEQUENCE</scope>
    <source>
        <strain evidence="3">MPI-CAGE-AT-0147</strain>
    </source>
</reference>
<dbReference type="InterPro" id="IPR009163">
    <property type="entry name" value="Ap4A_phos1/2"/>
</dbReference>
<dbReference type="SUPFAM" id="SSF54197">
    <property type="entry name" value="HIT-like"/>
    <property type="match status" value="1"/>
</dbReference>
<dbReference type="Gene3D" id="3.30.428.70">
    <property type="match status" value="1"/>
</dbReference>
<dbReference type="InterPro" id="IPR043171">
    <property type="entry name" value="Ap4A_phos1/2-like"/>
</dbReference>
<dbReference type="InterPro" id="IPR036265">
    <property type="entry name" value="HIT-like_sf"/>
</dbReference>
<evidence type="ECO:0000313" key="4">
    <source>
        <dbReference type="Proteomes" id="UP000738349"/>
    </source>
</evidence>
<proteinExistence type="predicted"/>
<accession>A0A9P9EB66</accession>
<dbReference type="PANTHER" id="PTHR38420:SF1">
    <property type="entry name" value="PUTATIVE (AFU_ORTHOLOGUE AFUA_5G14690)-RELATED"/>
    <property type="match status" value="1"/>
</dbReference>